<protein>
    <submittedName>
        <fullName evidence="1">Uncharacterized protein</fullName>
    </submittedName>
</protein>
<dbReference type="Gene3D" id="3.40.50.300">
    <property type="entry name" value="P-loop containing nucleotide triphosphate hydrolases"/>
    <property type="match status" value="1"/>
</dbReference>
<name>A0A7J7JRF3_BUGNE</name>
<organism evidence="1 2">
    <name type="scientific">Bugula neritina</name>
    <name type="common">Brown bryozoan</name>
    <name type="synonym">Sertularia neritina</name>
    <dbReference type="NCBI Taxonomy" id="10212"/>
    <lineage>
        <taxon>Eukaryota</taxon>
        <taxon>Metazoa</taxon>
        <taxon>Spiralia</taxon>
        <taxon>Lophotrochozoa</taxon>
        <taxon>Bryozoa</taxon>
        <taxon>Gymnolaemata</taxon>
        <taxon>Cheilostomatida</taxon>
        <taxon>Flustrina</taxon>
        <taxon>Buguloidea</taxon>
        <taxon>Bugulidae</taxon>
        <taxon>Bugula</taxon>
    </lineage>
</organism>
<dbReference type="AlphaFoldDB" id="A0A7J7JRF3"/>
<dbReference type="Pfam" id="PF03567">
    <property type="entry name" value="Sulfotransfer_2"/>
    <property type="match status" value="1"/>
</dbReference>
<sequence length="313" mass="35705">MNHDQRKSWSGGSMHFIKGYKVSGSHAAHLLTTLAYTHDLNIDPTGGLKGGSINWNRYRSCVDVAGLDHPHKQFYKAVPVGFMKKYFCADVVKFMFVRDPIERLWSAYNHYADWYKQKSSLDSFLKSQHSLLTSPHEMLSSSVKEALNFTRSLTILFQESMPESLVLLAVSANISICDLMYEPCDISAHDWAANKCNPDKRQISDNSRNMIKASKLYLYEKQFYDELKEVFLQETASGSFQQLLFKYKTLQNDALIACSNRVAVKAWENVLFADSKVKVTSGKIIRFRVYGANSPSILTGSLLCIQDYCRKHF</sequence>
<comment type="caution">
    <text evidence="1">The sequence shown here is derived from an EMBL/GenBank/DDBJ whole genome shotgun (WGS) entry which is preliminary data.</text>
</comment>
<dbReference type="EMBL" id="VXIV02001947">
    <property type="protein sequence ID" value="KAF6028473.1"/>
    <property type="molecule type" value="Genomic_DNA"/>
</dbReference>
<accession>A0A7J7JRF3</accession>
<evidence type="ECO:0000313" key="2">
    <source>
        <dbReference type="Proteomes" id="UP000593567"/>
    </source>
</evidence>
<dbReference type="GO" id="GO:0008146">
    <property type="term" value="F:sulfotransferase activity"/>
    <property type="evidence" value="ECO:0007669"/>
    <property type="project" value="InterPro"/>
</dbReference>
<dbReference type="GO" id="GO:0016020">
    <property type="term" value="C:membrane"/>
    <property type="evidence" value="ECO:0007669"/>
    <property type="project" value="InterPro"/>
</dbReference>
<reference evidence="1" key="1">
    <citation type="submission" date="2020-06" db="EMBL/GenBank/DDBJ databases">
        <title>Draft genome of Bugula neritina, a colonial animal packing powerful symbionts and potential medicines.</title>
        <authorList>
            <person name="Rayko M."/>
        </authorList>
    </citation>
    <scope>NUCLEOTIDE SEQUENCE [LARGE SCALE GENOMIC DNA]</scope>
    <source>
        <strain evidence="1">Kwan_BN1</strain>
    </source>
</reference>
<gene>
    <name evidence="1" type="ORF">EB796_013231</name>
</gene>
<dbReference type="InterPro" id="IPR027417">
    <property type="entry name" value="P-loop_NTPase"/>
</dbReference>
<proteinExistence type="predicted"/>
<keyword evidence="2" id="KW-1185">Reference proteome</keyword>
<dbReference type="InterPro" id="IPR005331">
    <property type="entry name" value="Sulfotransferase"/>
</dbReference>
<dbReference type="Proteomes" id="UP000593567">
    <property type="component" value="Unassembled WGS sequence"/>
</dbReference>
<evidence type="ECO:0000313" key="1">
    <source>
        <dbReference type="EMBL" id="KAF6028473.1"/>
    </source>
</evidence>